<evidence type="ECO:0000313" key="2">
    <source>
        <dbReference type="Proteomes" id="UP000694005"/>
    </source>
</evidence>
<gene>
    <name evidence="1" type="ORF">BRAPAZ1V2_A05P33020.2</name>
</gene>
<reference evidence="1 2" key="1">
    <citation type="submission" date="2021-07" db="EMBL/GenBank/DDBJ databases">
        <authorList>
            <consortium name="Genoscope - CEA"/>
            <person name="William W."/>
        </authorList>
    </citation>
    <scope>NUCLEOTIDE SEQUENCE [LARGE SCALE GENOMIC DNA]</scope>
</reference>
<organism evidence="1 2">
    <name type="scientific">Brassica campestris</name>
    <name type="common">Field mustard</name>
    <dbReference type="NCBI Taxonomy" id="3711"/>
    <lineage>
        <taxon>Eukaryota</taxon>
        <taxon>Viridiplantae</taxon>
        <taxon>Streptophyta</taxon>
        <taxon>Embryophyta</taxon>
        <taxon>Tracheophyta</taxon>
        <taxon>Spermatophyta</taxon>
        <taxon>Magnoliopsida</taxon>
        <taxon>eudicotyledons</taxon>
        <taxon>Gunneridae</taxon>
        <taxon>Pentapetalae</taxon>
        <taxon>rosids</taxon>
        <taxon>malvids</taxon>
        <taxon>Brassicales</taxon>
        <taxon>Brassicaceae</taxon>
        <taxon>Brassiceae</taxon>
        <taxon>Brassica</taxon>
    </lineage>
</organism>
<accession>A0A8D9GD74</accession>
<dbReference type="Gramene" id="A05p33020.2_BraZ1">
    <property type="protein sequence ID" value="A05p33020.2_BraZ1.CDS"/>
    <property type="gene ID" value="A05g33020.2_BraZ1"/>
</dbReference>
<dbReference type="Proteomes" id="UP000694005">
    <property type="component" value="Chromosome A05"/>
</dbReference>
<dbReference type="AlphaFoldDB" id="A0A8D9GD74"/>
<evidence type="ECO:0000313" key="1">
    <source>
        <dbReference type="EMBL" id="CAG7876781.1"/>
    </source>
</evidence>
<proteinExistence type="predicted"/>
<sequence length="99" mass="11218">MNNLKYGFYITLNRNYSKLGVSLKSVAPSLYVPAAIPPEINLFHVSRIPREEAKVFELSKFWKVMGYDTAIKAAPLQLKNFHPPRLLEDGSIKVEAGRL</sequence>
<name>A0A8D9GD74_BRACM</name>
<dbReference type="EMBL" id="LS974621">
    <property type="protein sequence ID" value="CAG7876781.1"/>
    <property type="molecule type" value="Genomic_DNA"/>
</dbReference>
<protein>
    <submittedName>
        <fullName evidence="1">Uncharacterized protein</fullName>
    </submittedName>
</protein>